<feature type="domain" description="Peptidase A1" evidence="6">
    <location>
        <begin position="73"/>
        <end position="386"/>
    </location>
</feature>
<name>A0AAW0L6Z1_QUESU</name>
<dbReference type="GO" id="GO:0004190">
    <property type="term" value="F:aspartic-type endopeptidase activity"/>
    <property type="evidence" value="ECO:0007669"/>
    <property type="project" value="UniProtKB-KW"/>
</dbReference>
<evidence type="ECO:0000256" key="5">
    <source>
        <dbReference type="SAM" id="SignalP"/>
    </source>
</evidence>
<dbReference type="GO" id="GO:0006508">
    <property type="term" value="P:proteolysis"/>
    <property type="evidence" value="ECO:0007669"/>
    <property type="project" value="UniProtKB-KW"/>
</dbReference>
<dbReference type="Pfam" id="PF14541">
    <property type="entry name" value="TAXi_C"/>
    <property type="match status" value="1"/>
</dbReference>
<sequence length="386" mass="42656">MKVGMLGLLRVVVLMLVLRVSSSSSASYSGKQNGRKSMLPVPAKATTSSLMLNRVGNSIVLPLHGNVYPDGFFDVTLNIGQPLKPYFLDPDTGSDLTWLQCDFKGPCQSFTKAPHPHYKPSNNPVLCEDPLCKSLHPPEYECENTEQCYYELWFQDGSSTRGILVKDAFSFNFRDGKQLEHSLALGCGYNQTPGPFPNPNDGVLGLGKGRLSIVSQLSMDGVVRNIIGHCISVRGGGYLFFGDDHYDSSLVQWISMSSDLPGSSYTYLYPPAYEALITLVKEELTGKSLKEALDDETLPLCWQGERPFKSLDDVREYFKPIALSFANHKENVCLGILNGTAGMNLNIIGDISMQDKVVIYDNEKQRIGWAPEKNCDQLPKSESTSI</sequence>
<keyword evidence="5" id="KW-0732">Signal</keyword>
<dbReference type="InterPro" id="IPR032861">
    <property type="entry name" value="TAXi_N"/>
</dbReference>
<dbReference type="Gene3D" id="2.40.70.10">
    <property type="entry name" value="Acid Proteases"/>
    <property type="match status" value="2"/>
</dbReference>
<dbReference type="InterPro" id="IPR033121">
    <property type="entry name" value="PEPTIDASE_A1"/>
</dbReference>
<proteinExistence type="inferred from homology"/>
<keyword evidence="4" id="KW-0378">Hydrolase</keyword>
<feature type="chain" id="PRO_5043911905" evidence="5">
    <location>
        <begin position="24"/>
        <end position="386"/>
    </location>
</feature>
<evidence type="ECO:0000256" key="3">
    <source>
        <dbReference type="ARBA" id="ARBA00022750"/>
    </source>
</evidence>
<accession>A0AAW0L6Z1</accession>
<organism evidence="7 8">
    <name type="scientific">Quercus suber</name>
    <name type="common">Cork oak</name>
    <dbReference type="NCBI Taxonomy" id="58331"/>
    <lineage>
        <taxon>Eukaryota</taxon>
        <taxon>Viridiplantae</taxon>
        <taxon>Streptophyta</taxon>
        <taxon>Embryophyta</taxon>
        <taxon>Tracheophyta</taxon>
        <taxon>Spermatophyta</taxon>
        <taxon>Magnoliopsida</taxon>
        <taxon>eudicotyledons</taxon>
        <taxon>Gunneridae</taxon>
        <taxon>Pentapetalae</taxon>
        <taxon>rosids</taxon>
        <taxon>fabids</taxon>
        <taxon>Fagales</taxon>
        <taxon>Fagaceae</taxon>
        <taxon>Quercus</taxon>
    </lineage>
</organism>
<gene>
    <name evidence="7" type="primary">APCB1_1</name>
    <name evidence="7" type="ORF">CFP56_006556</name>
</gene>
<reference evidence="7 8" key="1">
    <citation type="journal article" date="2018" name="Sci. Data">
        <title>The draft genome sequence of cork oak.</title>
        <authorList>
            <person name="Ramos A.M."/>
            <person name="Usie A."/>
            <person name="Barbosa P."/>
            <person name="Barros P.M."/>
            <person name="Capote T."/>
            <person name="Chaves I."/>
            <person name="Simoes F."/>
            <person name="Abreu I."/>
            <person name="Carrasquinho I."/>
            <person name="Faro C."/>
            <person name="Guimaraes J.B."/>
            <person name="Mendonca D."/>
            <person name="Nobrega F."/>
            <person name="Rodrigues L."/>
            <person name="Saibo N.J.M."/>
            <person name="Varela M.C."/>
            <person name="Egas C."/>
            <person name="Matos J."/>
            <person name="Miguel C.M."/>
            <person name="Oliveira M.M."/>
            <person name="Ricardo C.P."/>
            <person name="Goncalves S."/>
        </authorList>
    </citation>
    <scope>NUCLEOTIDE SEQUENCE [LARGE SCALE GENOMIC DNA]</scope>
    <source>
        <strain evidence="8">cv. HL8</strain>
    </source>
</reference>
<dbReference type="PANTHER" id="PTHR13683">
    <property type="entry name" value="ASPARTYL PROTEASES"/>
    <property type="match status" value="1"/>
</dbReference>
<dbReference type="FunFam" id="2.40.70.10:FF:000015">
    <property type="entry name" value="Aspartyl protease family protein"/>
    <property type="match status" value="1"/>
</dbReference>
<feature type="signal peptide" evidence="5">
    <location>
        <begin position="1"/>
        <end position="23"/>
    </location>
</feature>
<evidence type="ECO:0000313" key="8">
    <source>
        <dbReference type="Proteomes" id="UP000237347"/>
    </source>
</evidence>
<dbReference type="SUPFAM" id="SSF50630">
    <property type="entry name" value="Acid proteases"/>
    <property type="match status" value="1"/>
</dbReference>
<evidence type="ECO:0000259" key="6">
    <source>
        <dbReference type="PROSITE" id="PS51767"/>
    </source>
</evidence>
<protein>
    <submittedName>
        <fullName evidence="7">Aspartyl protease apcb1</fullName>
    </submittedName>
</protein>
<evidence type="ECO:0000313" key="7">
    <source>
        <dbReference type="EMBL" id="KAK7847443.1"/>
    </source>
</evidence>
<dbReference type="InterPro" id="IPR001461">
    <property type="entry name" value="Aspartic_peptidase_A1"/>
</dbReference>
<keyword evidence="2 7" id="KW-0645">Protease</keyword>
<evidence type="ECO:0000256" key="1">
    <source>
        <dbReference type="ARBA" id="ARBA00007447"/>
    </source>
</evidence>
<comment type="similarity">
    <text evidence="1">Belongs to the peptidase A1 family.</text>
</comment>
<evidence type="ECO:0000256" key="2">
    <source>
        <dbReference type="ARBA" id="ARBA00022670"/>
    </source>
</evidence>
<keyword evidence="3" id="KW-0064">Aspartyl protease</keyword>
<dbReference type="EMBL" id="PKMF04000141">
    <property type="protein sequence ID" value="KAK7847443.1"/>
    <property type="molecule type" value="Genomic_DNA"/>
</dbReference>
<comment type="caution">
    <text evidence="7">The sequence shown here is derived from an EMBL/GenBank/DDBJ whole genome shotgun (WGS) entry which is preliminary data.</text>
</comment>
<dbReference type="Pfam" id="PF14543">
    <property type="entry name" value="TAXi_N"/>
    <property type="match status" value="1"/>
</dbReference>
<dbReference type="AlphaFoldDB" id="A0AAW0L6Z1"/>
<dbReference type="Proteomes" id="UP000237347">
    <property type="component" value="Unassembled WGS sequence"/>
</dbReference>
<dbReference type="PANTHER" id="PTHR13683:SF800">
    <property type="entry name" value="EUKARYOTIC ASPARTYL PROTEASE FAMILY PROTEIN"/>
    <property type="match status" value="1"/>
</dbReference>
<dbReference type="InterPro" id="IPR021109">
    <property type="entry name" value="Peptidase_aspartic_dom_sf"/>
</dbReference>
<dbReference type="PROSITE" id="PS51767">
    <property type="entry name" value="PEPTIDASE_A1"/>
    <property type="match status" value="1"/>
</dbReference>
<dbReference type="InterPro" id="IPR032799">
    <property type="entry name" value="TAXi_C"/>
</dbReference>
<keyword evidence="8" id="KW-1185">Reference proteome</keyword>
<evidence type="ECO:0000256" key="4">
    <source>
        <dbReference type="ARBA" id="ARBA00022801"/>
    </source>
</evidence>